<name>I7J8I9_BABMR</name>
<proteinExistence type="predicted"/>
<reference evidence="2 3" key="2">
    <citation type="journal article" date="2013" name="PLoS ONE">
        <title>Whole genome mapping and re-organization of the nuclear and mitochondrial genomes of Babesia microti isolates.</title>
        <authorList>
            <person name="Cornillot E."/>
            <person name="Dassouli A."/>
            <person name="Garg A."/>
            <person name="Pachikara N."/>
            <person name="Randazzo S."/>
            <person name="Depoix D."/>
            <person name="Carcy B."/>
            <person name="Delbecq S."/>
            <person name="Frutos R."/>
            <person name="Silva J.C."/>
            <person name="Sutton R."/>
            <person name="Krause P.J."/>
            <person name="Mamoun C.B."/>
        </authorList>
    </citation>
    <scope>NUCLEOTIDE SEQUENCE [LARGE SCALE GENOMIC DNA]</scope>
    <source>
        <strain evidence="2 3">RI</strain>
    </source>
</reference>
<reference evidence="2 3" key="1">
    <citation type="journal article" date="2012" name="Nucleic Acids Res.">
        <title>Sequencing of the smallest Apicomplexan genome from the human pathogen Babesia microti.</title>
        <authorList>
            <person name="Cornillot E."/>
            <person name="Hadj-Kaddour K."/>
            <person name="Dassouli A."/>
            <person name="Noel B."/>
            <person name="Ranwez V."/>
            <person name="Vacherie B."/>
            <person name="Augagneur Y."/>
            <person name="Bres V."/>
            <person name="Duclos A."/>
            <person name="Randazzo S."/>
            <person name="Carcy B."/>
            <person name="Debierre-Grockiego F."/>
            <person name="Delbecq S."/>
            <person name="Moubri-Menage K."/>
            <person name="Shams-Eldin H."/>
            <person name="Usmani-Brown S."/>
            <person name="Bringaud F."/>
            <person name="Wincker P."/>
            <person name="Vivares C.P."/>
            <person name="Schwarz R.T."/>
            <person name="Schetters T.P."/>
            <person name="Krause P.J."/>
            <person name="Gorenflot A."/>
            <person name="Berry V."/>
            <person name="Barbe V."/>
            <person name="Ben Mamoun C."/>
        </authorList>
    </citation>
    <scope>NUCLEOTIDE SEQUENCE [LARGE SCALE GENOMIC DNA]</scope>
    <source>
        <strain evidence="2 3">RI</strain>
    </source>
</reference>
<evidence type="ECO:0000313" key="3">
    <source>
        <dbReference type="Proteomes" id="UP000002899"/>
    </source>
</evidence>
<organism evidence="2 3">
    <name type="scientific">Babesia microti (strain RI)</name>
    <dbReference type="NCBI Taxonomy" id="1133968"/>
    <lineage>
        <taxon>Eukaryota</taxon>
        <taxon>Sar</taxon>
        <taxon>Alveolata</taxon>
        <taxon>Apicomplexa</taxon>
        <taxon>Aconoidasida</taxon>
        <taxon>Piroplasmida</taxon>
        <taxon>Babesiidae</taxon>
        <taxon>Babesia</taxon>
    </lineage>
</organism>
<keyword evidence="3" id="KW-1185">Reference proteome</keyword>
<feature type="coiled-coil region" evidence="1">
    <location>
        <begin position="840"/>
        <end position="881"/>
    </location>
</feature>
<dbReference type="GeneID" id="24423498"/>
<dbReference type="VEuPathDB" id="PiroplasmaDB:BMR1_01G02130"/>
<evidence type="ECO:0000313" key="2">
    <source>
        <dbReference type="EMBL" id="CCF72884.1"/>
    </source>
</evidence>
<protein>
    <submittedName>
        <fullName evidence="2">Uncharacterized protein</fullName>
    </submittedName>
</protein>
<dbReference type="EMBL" id="FO082871">
    <property type="protein sequence ID" value="CCF72884.1"/>
    <property type="molecule type" value="Genomic_DNA"/>
</dbReference>
<accession>I7J8I9</accession>
<keyword evidence="1" id="KW-0175">Coiled coil</keyword>
<dbReference type="RefSeq" id="XP_012647493.1">
    <property type="nucleotide sequence ID" value="XM_012792039.1"/>
</dbReference>
<sequence length="899" mass="103490">MFKKRNHLSIYIPEGATGKLALSQGFRVYRNFDEKHSFYRDGRRRKRDVKAVEHHFPGITQILKSVKNMENECVYCRLERDSEVDQVQAVLFELLKIATGIIASEQAYSKELEYRMDLCTLFLDENFHLLRNIKSLQEQNIILDNELIKCLDNNDTEYAETVFIQCPNVKTHNIFLQDISQGWDSIDWRALELGECKLKRTYLSQESDSQLDEDVNGGYFDNLNSFANIPLYDYTEQTPTAKAESPISNLSTVIKSQNINEFITPKSQFPASNTNDLISLPFNDFDTSVNDIPLHFTYGNVSTPSIREGDIVFKPLFPDLDPDHSYKSLDSCDISHTNDRDLCTFSPFSGDDFSAQYSNSNHSSLEEEVVVEKYRISDEDLNLFEQLFTSRVQYYSEGSDTIRLLNAENSYLYNIIQNKLVIGNEIDLKELGEAIKLKEKFKIHKEHWDRLEKLLSSYLNQNFEGEIGKFYVQNPNLDVRSMDEDVVKYLSVFASISALLSERVFEKILDDIVINKGDFDHLIASLNKISGQKYAENHLLKDSKLQLSIQTELCNRLTSINNISLICDSQQVVEMKNKVSQLNEKITALESEKNDLLADCKNAANVISMMELEIQEKSVNIEKLNTQITNLQAKANIDMVKESNKYNTNPIINFSQEKVPKYTKPPEISNSYDSMEGIMKKALWNCLKDLEYAESYTGCTTLVSSESASDIMYDSDTDGSDISITRVQNHPILPKLLSMLERLHSRYMGLIRALKEQCVTINRTDFNKYVSLMDGLASLIRRYNTSVKYDHEIETIQIMMHSEYTLSSSNILYLLNIMARLSELAQIVLLDRELDINSSVSRTNARLERAEDRIKLLEKEKMKIIAEKDDLKSNISGLKKEIDRLKYPLDRLDRSRHPL</sequence>
<dbReference type="AlphaFoldDB" id="I7J8I9"/>
<feature type="coiled-coil region" evidence="1">
    <location>
        <begin position="572"/>
        <end position="634"/>
    </location>
</feature>
<evidence type="ECO:0000256" key="1">
    <source>
        <dbReference type="SAM" id="Coils"/>
    </source>
</evidence>
<dbReference type="Proteomes" id="UP000002899">
    <property type="component" value="Chromosome I"/>
</dbReference>
<reference evidence="2 3" key="3">
    <citation type="journal article" date="2016" name="Sci. Rep.">
        <title>Genome-wide diversity and gene expression profiling of Babesia microti isolates identify polymorphic genes that mediate host-pathogen interactions.</title>
        <authorList>
            <person name="Silva J.C."/>
            <person name="Cornillot E."/>
            <person name="McCracken C."/>
            <person name="Usmani-Brown S."/>
            <person name="Dwivedi A."/>
            <person name="Ifeonu O.O."/>
            <person name="Crabtree J."/>
            <person name="Gotia H.T."/>
            <person name="Virji A.Z."/>
            <person name="Reynes C."/>
            <person name="Colinge J."/>
            <person name="Kumar V."/>
            <person name="Lawres L."/>
            <person name="Pazzi J.E."/>
            <person name="Pablo J.V."/>
            <person name="Hung C."/>
            <person name="Brancato J."/>
            <person name="Kumari P."/>
            <person name="Orvis J."/>
            <person name="Tretina K."/>
            <person name="Chibucos M."/>
            <person name="Ott S."/>
            <person name="Sadzewicz L."/>
            <person name="Sengamalay N."/>
            <person name="Shetty A.C."/>
            <person name="Su Q."/>
            <person name="Tallon L."/>
            <person name="Fraser C.M."/>
            <person name="Frutos R."/>
            <person name="Molina D.M."/>
            <person name="Krause P.J."/>
            <person name="Ben Mamoun C."/>
        </authorList>
    </citation>
    <scope>NUCLEOTIDE SEQUENCE [LARGE SCALE GENOMIC DNA]</scope>
    <source>
        <strain evidence="2 3">RI</strain>
    </source>
</reference>
<gene>
    <name evidence="2" type="ORF">BMR1_01G02130</name>
</gene>
<dbReference type="KEGG" id="bmic:BMR1_01G02130"/>
<dbReference type="OrthoDB" id="10254663at2759"/>